<evidence type="ECO:0000313" key="3">
    <source>
        <dbReference type="EnsemblPlants" id="KQL01477"/>
    </source>
</evidence>
<dbReference type="GeneID" id="101766292"/>
<accession>K3YJW4</accession>
<dbReference type="Proteomes" id="UP000004995">
    <property type="component" value="Unassembled WGS sequence"/>
</dbReference>
<evidence type="ECO:0000259" key="2">
    <source>
        <dbReference type="SMART" id="SM00198"/>
    </source>
</evidence>
<dbReference type="PROSITE" id="PS01009">
    <property type="entry name" value="CRISP_1"/>
    <property type="match status" value="1"/>
</dbReference>
<feature type="signal peptide" evidence="1">
    <location>
        <begin position="1"/>
        <end position="24"/>
    </location>
</feature>
<dbReference type="RefSeq" id="XP_012702441.1">
    <property type="nucleotide sequence ID" value="XM_012846987.2"/>
</dbReference>
<dbReference type="InterPro" id="IPR018244">
    <property type="entry name" value="Allrgn_V5/Tpx1_CS"/>
</dbReference>
<dbReference type="eggNOG" id="KOG3017">
    <property type="taxonomic scope" value="Eukaryota"/>
</dbReference>
<reference evidence="4" key="1">
    <citation type="journal article" date="2012" name="Nat. Biotechnol.">
        <title>Reference genome sequence of the model plant Setaria.</title>
        <authorList>
            <person name="Bennetzen J.L."/>
            <person name="Schmutz J."/>
            <person name="Wang H."/>
            <person name="Percifield R."/>
            <person name="Hawkins J."/>
            <person name="Pontaroli A.C."/>
            <person name="Estep M."/>
            <person name="Feng L."/>
            <person name="Vaughn J.N."/>
            <person name="Grimwood J."/>
            <person name="Jenkins J."/>
            <person name="Barry K."/>
            <person name="Lindquist E."/>
            <person name="Hellsten U."/>
            <person name="Deshpande S."/>
            <person name="Wang X."/>
            <person name="Wu X."/>
            <person name="Mitros T."/>
            <person name="Triplett J."/>
            <person name="Yang X."/>
            <person name="Ye C.Y."/>
            <person name="Mauro-Herrera M."/>
            <person name="Wang L."/>
            <person name="Li P."/>
            <person name="Sharma M."/>
            <person name="Sharma R."/>
            <person name="Ronald P.C."/>
            <person name="Panaud O."/>
            <person name="Kellogg E.A."/>
            <person name="Brutnell T.P."/>
            <person name="Doust A.N."/>
            <person name="Tuskan G.A."/>
            <person name="Rokhsar D."/>
            <person name="Devos K.M."/>
        </authorList>
    </citation>
    <scope>NUCLEOTIDE SEQUENCE [LARGE SCALE GENOMIC DNA]</scope>
    <source>
        <strain evidence="4">cv. Yugu1</strain>
    </source>
</reference>
<dbReference type="PROSITE" id="PS01010">
    <property type="entry name" value="CRISP_2"/>
    <property type="match status" value="1"/>
</dbReference>
<feature type="domain" description="SCP" evidence="2">
    <location>
        <begin position="28"/>
        <end position="167"/>
    </location>
</feature>
<protein>
    <recommendedName>
        <fullName evidence="2">SCP domain-containing protein</fullName>
    </recommendedName>
</protein>
<keyword evidence="1" id="KW-0732">Signal</keyword>
<feature type="chain" id="PRO_5010126859" description="SCP domain-containing protein" evidence="1">
    <location>
        <begin position="25"/>
        <end position="171"/>
    </location>
</feature>
<evidence type="ECO:0000313" key="4">
    <source>
        <dbReference type="Proteomes" id="UP000004995"/>
    </source>
</evidence>
<dbReference type="CDD" id="cd05381">
    <property type="entry name" value="CAP_PR-1"/>
    <property type="match status" value="1"/>
</dbReference>
<dbReference type="FunFam" id="3.40.33.10:FF:000004">
    <property type="entry name" value="CAP, cysteine-rich secretory protein, antigen 5"/>
    <property type="match status" value="1"/>
</dbReference>
<dbReference type="InterPro" id="IPR001283">
    <property type="entry name" value="CRISP-related"/>
</dbReference>
<dbReference type="KEGG" id="sita:101766292"/>
<dbReference type="InterPro" id="IPR014044">
    <property type="entry name" value="CAP_dom"/>
</dbReference>
<dbReference type="GO" id="GO:0005615">
    <property type="term" value="C:extracellular space"/>
    <property type="evidence" value="ECO:0000318"/>
    <property type="project" value="GO_Central"/>
</dbReference>
<sequence>MARTRTVAVAAFVLVFSTAISSMAQTTAQEQEFVALHNAARREVGVEDVVWNETVAAFARAYAARRAGDCKLEHSDQDERNKLGYGENIYMGPPGKDWTVAEAVQWWVDEKQFYDNVSGMCVVGKECGHYTQVVWGNTKAIGCARVKCDSGGIFITCNYTPAGNVIGKRPF</sequence>
<name>K3YJW4_SETIT</name>
<dbReference type="OMA" id="EYSINAH"/>
<dbReference type="HOGENOM" id="CLU_035730_8_1_1"/>
<dbReference type="EMBL" id="AGNK02003745">
    <property type="status" value="NOT_ANNOTATED_CDS"/>
    <property type="molecule type" value="Genomic_DNA"/>
</dbReference>
<organism evidence="3 4">
    <name type="scientific">Setaria italica</name>
    <name type="common">Foxtail millet</name>
    <name type="synonym">Panicum italicum</name>
    <dbReference type="NCBI Taxonomy" id="4555"/>
    <lineage>
        <taxon>Eukaryota</taxon>
        <taxon>Viridiplantae</taxon>
        <taxon>Streptophyta</taxon>
        <taxon>Embryophyta</taxon>
        <taxon>Tracheophyta</taxon>
        <taxon>Spermatophyta</taxon>
        <taxon>Magnoliopsida</taxon>
        <taxon>Liliopsida</taxon>
        <taxon>Poales</taxon>
        <taxon>Poaceae</taxon>
        <taxon>PACMAD clade</taxon>
        <taxon>Panicoideae</taxon>
        <taxon>Panicodae</taxon>
        <taxon>Paniceae</taxon>
        <taxon>Cenchrinae</taxon>
        <taxon>Setaria</taxon>
    </lineage>
</organism>
<dbReference type="Gene3D" id="3.40.33.10">
    <property type="entry name" value="CAP"/>
    <property type="match status" value="1"/>
</dbReference>
<gene>
    <name evidence="3" type="primary">LOC101766292</name>
</gene>
<dbReference type="Pfam" id="PF00188">
    <property type="entry name" value="CAP"/>
    <property type="match status" value="1"/>
</dbReference>
<dbReference type="EnsemblPlants" id="KQL01477">
    <property type="protein sequence ID" value="KQL01477"/>
    <property type="gene ID" value="SETIT_014533mg"/>
</dbReference>
<dbReference type="InParanoid" id="K3YJW4"/>
<keyword evidence="4" id="KW-1185">Reference proteome</keyword>
<dbReference type="Gramene" id="KQL01477">
    <property type="protein sequence ID" value="KQL01477"/>
    <property type="gene ID" value="SETIT_014533mg"/>
</dbReference>
<reference evidence="3" key="2">
    <citation type="submission" date="2018-08" db="UniProtKB">
        <authorList>
            <consortium name="EnsemblPlants"/>
        </authorList>
    </citation>
    <scope>IDENTIFICATION</scope>
    <source>
        <strain evidence="3">Yugu1</strain>
    </source>
</reference>
<dbReference type="SUPFAM" id="SSF55797">
    <property type="entry name" value="PR-1-like"/>
    <property type="match status" value="1"/>
</dbReference>
<dbReference type="PANTHER" id="PTHR10334">
    <property type="entry name" value="CYSTEINE-RICH SECRETORY PROTEIN-RELATED"/>
    <property type="match status" value="1"/>
</dbReference>
<dbReference type="AlphaFoldDB" id="K3YJW4"/>
<evidence type="ECO:0000256" key="1">
    <source>
        <dbReference type="SAM" id="SignalP"/>
    </source>
</evidence>
<proteinExistence type="predicted"/>
<dbReference type="PRINTS" id="PR00837">
    <property type="entry name" value="V5TPXLIKE"/>
</dbReference>
<dbReference type="InterPro" id="IPR035940">
    <property type="entry name" value="CAP_sf"/>
</dbReference>
<dbReference type="SMART" id="SM00198">
    <property type="entry name" value="SCP"/>
    <property type="match status" value="1"/>
</dbReference>